<dbReference type="CDD" id="cd01106">
    <property type="entry name" value="HTH_TipAL-Mta"/>
    <property type="match status" value="1"/>
</dbReference>
<dbReference type="OrthoDB" id="1894615at2"/>
<keyword evidence="1" id="KW-0238">DNA-binding</keyword>
<dbReference type="PANTHER" id="PTHR30204">
    <property type="entry name" value="REDOX-CYCLING DRUG-SENSING TRANSCRIPTIONAL ACTIVATOR SOXR"/>
    <property type="match status" value="1"/>
</dbReference>
<dbReference type="PANTHER" id="PTHR30204:SF90">
    <property type="entry name" value="HTH-TYPE TRANSCRIPTIONAL ACTIVATOR MTA"/>
    <property type="match status" value="1"/>
</dbReference>
<evidence type="ECO:0000313" key="5">
    <source>
        <dbReference type="Proteomes" id="UP000293846"/>
    </source>
</evidence>
<dbReference type="EMBL" id="SJTH01000007">
    <property type="protein sequence ID" value="TCJ04704.1"/>
    <property type="molecule type" value="Genomic_DNA"/>
</dbReference>
<dbReference type="InterPro" id="IPR000551">
    <property type="entry name" value="MerR-type_HTH_dom"/>
</dbReference>
<dbReference type="Proteomes" id="UP000293846">
    <property type="component" value="Unassembled WGS sequence"/>
</dbReference>
<dbReference type="InterPro" id="IPR009061">
    <property type="entry name" value="DNA-bd_dom_put_sf"/>
</dbReference>
<evidence type="ECO:0000259" key="3">
    <source>
        <dbReference type="PROSITE" id="PS50937"/>
    </source>
</evidence>
<dbReference type="AlphaFoldDB" id="A0A4R1AW89"/>
<dbReference type="PRINTS" id="PR00040">
    <property type="entry name" value="HTHMERR"/>
</dbReference>
<keyword evidence="2" id="KW-0175">Coiled coil</keyword>
<dbReference type="GO" id="GO:0003677">
    <property type="term" value="F:DNA binding"/>
    <property type="evidence" value="ECO:0007669"/>
    <property type="project" value="UniProtKB-KW"/>
</dbReference>
<dbReference type="Pfam" id="PF13411">
    <property type="entry name" value="MerR_1"/>
    <property type="match status" value="1"/>
</dbReference>
<evidence type="ECO:0000313" key="4">
    <source>
        <dbReference type="EMBL" id="TCJ04704.1"/>
    </source>
</evidence>
<feature type="coiled-coil region" evidence="2">
    <location>
        <begin position="83"/>
        <end position="113"/>
    </location>
</feature>
<dbReference type="PROSITE" id="PS50937">
    <property type="entry name" value="HTH_MERR_2"/>
    <property type="match status" value="1"/>
</dbReference>
<proteinExistence type="predicted"/>
<sequence length="255" mass="29593">MKGNNKFSIGEFSEKTGISIRTLHYYDEMGLLQPEKNPTSGHRIYSHRDILTLQKILSLKFLGYSLDKILHLLNESSFTVDLNETLSLHFQALENEKERIEQSMTAIKRVTKLLEVEGEVDSAILFTLIHSMQTENIQKEWMERHIQADIAEELSKKTEEEKATLDQTFIQLAKEVKQLYGKPVEDPKVQEMIQTYLEASFVFLGEDLIQKLADTDVEELDIQELENLTPSPFTDDEQQWLNEAMEYCMKQAELD</sequence>
<evidence type="ECO:0000256" key="1">
    <source>
        <dbReference type="ARBA" id="ARBA00023125"/>
    </source>
</evidence>
<dbReference type="STRING" id="1742358.GCA_001439605_04729"/>
<feature type="domain" description="HTH merR-type" evidence="3">
    <location>
        <begin position="6"/>
        <end position="75"/>
    </location>
</feature>
<reference evidence="4 5" key="1">
    <citation type="submission" date="2019-03" db="EMBL/GenBank/DDBJ databases">
        <authorList>
            <person name="Jensen L."/>
            <person name="Storgaard J."/>
            <person name="Sulaj E."/>
            <person name="Schramm A."/>
            <person name="Marshall I.P.G."/>
        </authorList>
    </citation>
    <scope>NUCLEOTIDE SEQUENCE [LARGE SCALE GENOMIC DNA]</scope>
    <source>
        <strain evidence="4 5">2017H2G3</strain>
    </source>
</reference>
<dbReference type="PROSITE" id="PS00552">
    <property type="entry name" value="HTH_MERR_1"/>
    <property type="match status" value="1"/>
</dbReference>
<keyword evidence="5" id="KW-1185">Reference proteome</keyword>
<name>A0A4R1AW89_9BACI</name>
<evidence type="ECO:0000256" key="2">
    <source>
        <dbReference type="SAM" id="Coils"/>
    </source>
</evidence>
<dbReference type="Gene3D" id="1.10.1660.10">
    <property type="match status" value="1"/>
</dbReference>
<dbReference type="GO" id="GO:0003700">
    <property type="term" value="F:DNA-binding transcription factor activity"/>
    <property type="evidence" value="ECO:0007669"/>
    <property type="project" value="InterPro"/>
</dbReference>
<dbReference type="SMART" id="SM00422">
    <property type="entry name" value="HTH_MERR"/>
    <property type="match status" value="1"/>
</dbReference>
<dbReference type="Gene3D" id="6.10.250.360">
    <property type="match status" value="1"/>
</dbReference>
<dbReference type="SUPFAM" id="SSF46955">
    <property type="entry name" value="Putative DNA-binding domain"/>
    <property type="match status" value="1"/>
</dbReference>
<gene>
    <name evidence="4" type="ORF">E0Y62_07810</name>
</gene>
<dbReference type="RefSeq" id="WP_131236585.1">
    <property type="nucleotide sequence ID" value="NZ_CP183326.1"/>
</dbReference>
<protein>
    <submittedName>
        <fullName evidence="4">MerR family transcriptional regulator</fullName>
    </submittedName>
</protein>
<organism evidence="4 5">
    <name type="scientific">Cytobacillus praedii</name>
    <dbReference type="NCBI Taxonomy" id="1742358"/>
    <lineage>
        <taxon>Bacteria</taxon>
        <taxon>Bacillati</taxon>
        <taxon>Bacillota</taxon>
        <taxon>Bacilli</taxon>
        <taxon>Bacillales</taxon>
        <taxon>Bacillaceae</taxon>
        <taxon>Cytobacillus</taxon>
    </lineage>
</organism>
<dbReference type="InterPro" id="IPR047057">
    <property type="entry name" value="MerR_fam"/>
</dbReference>
<comment type="caution">
    <text evidence="4">The sequence shown here is derived from an EMBL/GenBank/DDBJ whole genome shotgun (WGS) entry which is preliminary data.</text>
</comment>
<accession>A0A4R1AW89</accession>